<dbReference type="Proteomes" id="UP001364224">
    <property type="component" value="Unassembled WGS sequence"/>
</dbReference>
<sequence>MLDLTERLVAQSIHAISRRASTPADSFEAWSFLDEPATAAAALPHTREAYPSFRLRLYDTDHKGTESASAGTPNVYIRRATTGPTVSRRLPPTPGTSTRLRDLDGEIVVHAADGTTDSSVLQNELMARTRKIVLVAFDLLYLNGYDLRKVPLFESRRC</sequence>
<evidence type="ECO:0000313" key="2">
    <source>
        <dbReference type="Proteomes" id="UP001364224"/>
    </source>
</evidence>
<protein>
    <recommendedName>
        <fullName evidence="3">ATP-dependent DNA ligase family profile domain-containing protein</fullName>
    </recommendedName>
</protein>
<keyword evidence="2" id="KW-1185">Reference proteome</keyword>
<dbReference type="Gene3D" id="3.30.470.30">
    <property type="entry name" value="DNA ligase/mRNA capping enzyme"/>
    <property type="match status" value="1"/>
</dbReference>
<accession>A0ABU8B507</accession>
<name>A0ABU8B507_9BRAD</name>
<dbReference type="EMBL" id="JAZHRV010000001">
    <property type="protein sequence ID" value="MEH2553622.1"/>
    <property type="molecule type" value="Genomic_DNA"/>
</dbReference>
<evidence type="ECO:0008006" key="3">
    <source>
        <dbReference type="Google" id="ProtNLM"/>
    </source>
</evidence>
<evidence type="ECO:0000313" key="1">
    <source>
        <dbReference type="EMBL" id="MEH2553622.1"/>
    </source>
</evidence>
<gene>
    <name evidence="1" type="ORF">V1286_001151</name>
</gene>
<organism evidence="1 2">
    <name type="scientific">Bradyrhizobium algeriense</name>
    <dbReference type="NCBI Taxonomy" id="634784"/>
    <lineage>
        <taxon>Bacteria</taxon>
        <taxon>Pseudomonadati</taxon>
        <taxon>Pseudomonadota</taxon>
        <taxon>Alphaproteobacteria</taxon>
        <taxon>Hyphomicrobiales</taxon>
        <taxon>Nitrobacteraceae</taxon>
        <taxon>Bradyrhizobium</taxon>
    </lineage>
</organism>
<proteinExistence type="predicted"/>
<reference evidence="1 2" key="1">
    <citation type="submission" date="2024-02" db="EMBL/GenBank/DDBJ databases">
        <title>Adaptive strategies in a cosmopolitan and abundant soil bacterium.</title>
        <authorList>
            <person name="Carini P."/>
        </authorList>
    </citation>
    <scope>NUCLEOTIDE SEQUENCE [LARGE SCALE GENOMIC DNA]</scope>
    <source>
        <strain evidence="1 2">AZCC 1608</strain>
    </source>
</reference>
<comment type="caution">
    <text evidence="1">The sequence shown here is derived from an EMBL/GenBank/DDBJ whole genome shotgun (WGS) entry which is preliminary data.</text>
</comment>
<dbReference type="SUPFAM" id="SSF56091">
    <property type="entry name" value="DNA ligase/mRNA capping enzyme, catalytic domain"/>
    <property type="match status" value="1"/>
</dbReference>